<dbReference type="GO" id="GO:0016853">
    <property type="term" value="F:isomerase activity"/>
    <property type="evidence" value="ECO:0007669"/>
    <property type="project" value="UniProtKB-KW"/>
</dbReference>
<dbReference type="SUPFAM" id="SSF51182">
    <property type="entry name" value="RmlC-like cupins"/>
    <property type="match status" value="1"/>
</dbReference>
<gene>
    <name evidence="2" type="ORF">HD596_000610</name>
</gene>
<dbReference type="InterPro" id="IPR011051">
    <property type="entry name" value="RmlC_Cupin_sf"/>
</dbReference>
<evidence type="ECO:0000259" key="1">
    <source>
        <dbReference type="Pfam" id="PF07883"/>
    </source>
</evidence>
<dbReference type="PANTHER" id="PTHR36114:SF1">
    <property type="entry name" value="16.7 KDA PROTEIN IN WHIE LOCUS"/>
    <property type="match status" value="1"/>
</dbReference>
<evidence type="ECO:0000313" key="2">
    <source>
        <dbReference type="EMBL" id="MBB5773854.1"/>
    </source>
</evidence>
<keyword evidence="3" id="KW-1185">Reference proteome</keyword>
<dbReference type="CDD" id="cd02226">
    <property type="entry name" value="cupin_YdbB-like"/>
    <property type="match status" value="1"/>
</dbReference>
<accession>A0A7W9FYE4</accession>
<dbReference type="InterPro" id="IPR013096">
    <property type="entry name" value="Cupin_2"/>
</dbReference>
<dbReference type="PANTHER" id="PTHR36114">
    <property type="entry name" value="16.7 KDA PROTEIN IN WHIE LOCUS"/>
    <property type="match status" value="1"/>
</dbReference>
<dbReference type="Gene3D" id="2.60.120.10">
    <property type="entry name" value="Jelly Rolls"/>
    <property type="match status" value="1"/>
</dbReference>
<dbReference type="EMBL" id="JACHMB010000001">
    <property type="protein sequence ID" value="MBB5773854.1"/>
    <property type="molecule type" value="Genomic_DNA"/>
</dbReference>
<feature type="domain" description="Cupin type-2" evidence="1">
    <location>
        <begin position="47"/>
        <end position="106"/>
    </location>
</feature>
<reference evidence="2 3" key="1">
    <citation type="submission" date="2020-08" db="EMBL/GenBank/DDBJ databases">
        <title>Sequencing the genomes of 1000 actinobacteria strains.</title>
        <authorList>
            <person name="Klenk H.-P."/>
        </authorList>
    </citation>
    <scope>NUCLEOTIDE SEQUENCE [LARGE SCALE GENOMIC DNA]</scope>
    <source>
        <strain evidence="2 3">DSM 45507</strain>
    </source>
</reference>
<dbReference type="Proteomes" id="UP000579153">
    <property type="component" value="Unassembled WGS sequence"/>
</dbReference>
<comment type="caution">
    <text evidence="2">The sequence shown here is derived from an EMBL/GenBank/DDBJ whole genome shotgun (WGS) entry which is preliminary data.</text>
</comment>
<dbReference type="InterPro" id="IPR014710">
    <property type="entry name" value="RmlC-like_jellyroll"/>
</dbReference>
<proteinExistence type="predicted"/>
<dbReference type="Pfam" id="PF07883">
    <property type="entry name" value="Cupin_2"/>
    <property type="match status" value="1"/>
</dbReference>
<dbReference type="RefSeq" id="WP_185067768.1">
    <property type="nucleotide sequence ID" value="NZ_JACHMB010000001.1"/>
</dbReference>
<keyword evidence="2" id="KW-0413">Isomerase</keyword>
<sequence>MTTQHEASRHLAAVSVAEAITALPGPFQQHNLAAVNDTTVVRLARLEGEFPWHHHDEDELFLCWDGSFEIQLEGHNPVVLKAGELFVVPRGMRHRPVADKTAHVLLIEHPDTKQYGS</sequence>
<organism evidence="2 3">
    <name type="scientific">Nonomuraea jabiensis</name>
    <dbReference type="NCBI Taxonomy" id="882448"/>
    <lineage>
        <taxon>Bacteria</taxon>
        <taxon>Bacillati</taxon>
        <taxon>Actinomycetota</taxon>
        <taxon>Actinomycetes</taxon>
        <taxon>Streptosporangiales</taxon>
        <taxon>Streptosporangiaceae</taxon>
        <taxon>Nonomuraea</taxon>
    </lineage>
</organism>
<evidence type="ECO:0000313" key="3">
    <source>
        <dbReference type="Proteomes" id="UP000579153"/>
    </source>
</evidence>
<dbReference type="AlphaFoldDB" id="A0A7W9FYE4"/>
<dbReference type="InterPro" id="IPR052044">
    <property type="entry name" value="PKS_Associated_Protein"/>
</dbReference>
<protein>
    <submittedName>
        <fullName evidence="2">Mannose-6-phosphate isomerase-like protein (Cupin superfamily)</fullName>
    </submittedName>
</protein>
<name>A0A7W9FYE4_9ACTN</name>